<reference evidence="1" key="1">
    <citation type="submission" date="2020-06" db="EMBL/GenBank/DDBJ databases">
        <title>Characterization of fructooligosaccharide metabolism and fructooligosaccharide-degrading enzymes in human commensal butyrate producers.</title>
        <authorList>
            <person name="Tanno H."/>
            <person name="Fujii T."/>
            <person name="Hirano K."/>
            <person name="Maeno S."/>
            <person name="Tonozuka T."/>
            <person name="Sakamoto M."/>
            <person name="Ohkuma M."/>
            <person name="Tochio T."/>
            <person name="Endo A."/>
        </authorList>
    </citation>
    <scope>NUCLEOTIDE SEQUENCE</scope>
    <source>
        <strain evidence="1">JCM 17466</strain>
    </source>
</reference>
<evidence type="ECO:0000313" key="1">
    <source>
        <dbReference type="EMBL" id="GFO86803.1"/>
    </source>
</evidence>
<dbReference type="Proteomes" id="UP000613208">
    <property type="component" value="Unassembled WGS sequence"/>
</dbReference>
<name>A0A916Q9G7_9FIRM</name>
<proteinExistence type="predicted"/>
<keyword evidence="2" id="KW-1185">Reference proteome</keyword>
<dbReference type="InterPro" id="IPR027417">
    <property type="entry name" value="P-loop_NTPase"/>
</dbReference>
<dbReference type="Gene3D" id="3.40.50.300">
    <property type="entry name" value="P-loop containing nucleotide triphosphate hydrolases"/>
    <property type="match status" value="1"/>
</dbReference>
<keyword evidence="1" id="KW-0418">Kinase</keyword>
<gene>
    <name evidence="1" type="ORF">ANBU17_31500</name>
</gene>
<dbReference type="RefSeq" id="WP_201312445.1">
    <property type="nucleotide sequence ID" value="NZ_BLYI01000077.1"/>
</dbReference>
<protein>
    <submittedName>
        <fullName evidence="1">Cytidylate kinase</fullName>
    </submittedName>
</protein>
<accession>A0A916Q9G7</accession>
<comment type="caution">
    <text evidence="1">The sequence shown here is derived from an EMBL/GenBank/DDBJ whole genome shotgun (WGS) entry which is preliminary data.</text>
</comment>
<dbReference type="GO" id="GO:0016301">
    <property type="term" value="F:kinase activity"/>
    <property type="evidence" value="ECO:0007669"/>
    <property type="project" value="UniProtKB-KW"/>
</dbReference>
<organism evidence="1 2">
    <name type="scientific">Anaerostipes butyraticus</name>
    <dbReference type="NCBI Taxonomy" id="645466"/>
    <lineage>
        <taxon>Bacteria</taxon>
        <taxon>Bacillati</taxon>
        <taxon>Bacillota</taxon>
        <taxon>Clostridia</taxon>
        <taxon>Lachnospirales</taxon>
        <taxon>Lachnospiraceae</taxon>
        <taxon>Anaerostipes</taxon>
    </lineage>
</organism>
<dbReference type="SUPFAM" id="SSF52540">
    <property type="entry name" value="P-loop containing nucleoside triphosphate hydrolases"/>
    <property type="match status" value="1"/>
</dbReference>
<keyword evidence="1" id="KW-0808">Transferase</keyword>
<dbReference type="EMBL" id="BLYI01000077">
    <property type="protein sequence ID" value="GFO86803.1"/>
    <property type="molecule type" value="Genomic_DNA"/>
</dbReference>
<dbReference type="Pfam" id="PF13189">
    <property type="entry name" value="Cytidylate_kin2"/>
    <property type="match status" value="1"/>
</dbReference>
<sequence>MKNRIITISREFGSGGRTVGKELSKRLDIPYYDAEIIQMTAAESGMTQEYIRLQDEMTPHANPLVNSFQARDQYGMTLQDHLWQIQRKVIFDLANRSDCIIIGRCADYLLFHLHHCLRVFIHGDFDDRMERILKVYGESAESPKKRLLDKDFRRKAYYEFYTEQKWGDPKNYDIMLNSGSLGIDQCIDILASIWNNNKEADEI</sequence>
<evidence type="ECO:0000313" key="2">
    <source>
        <dbReference type="Proteomes" id="UP000613208"/>
    </source>
</evidence>
<dbReference type="AlphaFoldDB" id="A0A916Q9G7"/>